<dbReference type="Ensembl" id="ENSOANT00000067465.1">
    <property type="protein sequence ID" value="ENSOANP00000053132.1"/>
    <property type="gene ID" value="ENSOANG00000040302.1"/>
</dbReference>
<dbReference type="PROSITE" id="PS51799">
    <property type="entry name" value="ZF_C2H2_AKAP95"/>
    <property type="match status" value="2"/>
</dbReference>
<dbReference type="Proteomes" id="UP000002279">
    <property type="component" value="Chromosome X1"/>
</dbReference>
<proteinExistence type="inferred from homology"/>
<evidence type="ECO:0000313" key="11">
    <source>
        <dbReference type="Proteomes" id="UP000002279"/>
    </source>
</evidence>
<comment type="similarity">
    <text evidence="7">Belongs to the AKAP95 family.</text>
</comment>
<evidence type="ECO:0000256" key="8">
    <source>
        <dbReference type="SAM" id="MobiDB-lite"/>
    </source>
</evidence>
<dbReference type="PANTHER" id="PTHR12190:SF4">
    <property type="entry name" value="A-KINASE ANCHOR PROTEIN 8-LIKE"/>
    <property type="match status" value="1"/>
</dbReference>
<evidence type="ECO:0000256" key="2">
    <source>
        <dbReference type="ARBA" id="ARBA00022723"/>
    </source>
</evidence>
<keyword evidence="5" id="KW-0862">Zinc</keyword>
<dbReference type="PANTHER" id="PTHR12190">
    <property type="entry name" value="A-KINASE ANCHOR PROTEIN AKAP 8"/>
    <property type="match status" value="1"/>
</dbReference>
<dbReference type="GO" id="GO:0034237">
    <property type="term" value="F:protein kinase A regulatory subunit binding"/>
    <property type="evidence" value="ECO:0000318"/>
    <property type="project" value="GO_Central"/>
</dbReference>
<sequence>MSGFPSPPLLSGVLTIQEEISQIKRKLQADKKIQERQKKRQRDRLVERIQFVCSLCKYRTFYEDEMTSHLDSKFHKEHFKFVGGKLPKQTADFLKEYVNNKTKKTEERRRSIEDLNGVIQQIYKDQDLTQEIGPEHFMKKVEAAHCAACDLFIPMQQGIIQKHIKTTEHNRNRRLMMDQSKKSSLVVARSILNNKLIGIKLERYLKGENPFADDPNVEKGQQEGESSESQLGGNLEKRAAAGVAKNKKKEETAIKGQGREQPEEGEGGGVRELTTETRASAEGSSREESALDRPPEKESCNKYGGSQG</sequence>
<feature type="compositionally biased region" description="Basic and acidic residues" evidence="8">
    <location>
        <begin position="248"/>
        <end position="262"/>
    </location>
</feature>
<dbReference type="GO" id="GO:0007076">
    <property type="term" value="P:mitotic chromosome condensation"/>
    <property type="evidence" value="ECO:0000318"/>
    <property type="project" value="GO_Central"/>
</dbReference>
<evidence type="ECO:0000313" key="10">
    <source>
        <dbReference type="Ensembl" id="ENSOANP00000053132.1"/>
    </source>
</evidence>
<evidence type="ECO:0000256" key="3">
    <source>
        <dbReference type="ARBA" id="ARBA00022737"/>
    </source>
</evidence>
<reference evidence="10" key="2">
    <citation type="submission" date="2025-08" db="UniProtKB">
        <authorList>
            <consortium name="Ensembl"/>
        </authorList>
    </citation>
    <scope>IDENTIFICATION</scope>
    <source>
        <strain evidence="10">Glennie</strain>
    </source>
</reference>
<organism evidence="10 11">
    <name type="scientific">Ornithorhynchus anatinus</name>
    <name type="common">Duckbill platypus</name>
    <dbReference type="NCBI Taxonomy" id="9258"/>
    <lineage>
        <taxon>Eukaryota</taxon>
        <taxon>Metazoa</taxon>
        <taxon>Chordata</taxon>
        <taxon>Craniata</taxon>
        <taxon>Vertebrata</taxon>
        <taxon>Euteleostomi</taxon>
        <taxon>Mammalia</taxon>
        <taxon>Monotremata</taxon>
        <taxon>Ornithorhynchidae</taxon>
        <taxon>Ornithorhynchus</taxon>
    </lineage>
</organism>
<feature type="region of interest" description="Disordered" evidence="8">
    <location>
        <begin position="210"/>
        <end position="308"/>
    </location>
</feature>
<dbReference type="InterPro" id="IPR034736">
    <property type="entry name" value="ZF_C2H2_AKAP95"/>
</dbReference>
<dbReference type="InterPro" id="IPR007071">
    <property type="entry name" value="AKAP95"/>
</dbReference>
<keyword evidence="3" id="KW-0677">Repeat</keyword>
<evidence type="ECO:0000256" key="6">
    <source>
        <dbReference type="ARBA" id="ARBA00023242"/>
    </source>
</evidence>
<keyword evidence="11" id="KW-1185">Reference proteome</keyword>
<feature type="domain" description="C2H2 AKAP95-type" evidence="9">
    <location>
        <begin position="53"/>
        <end position="75"/>
    </location>
</feature>
<evidence type="ECO:0000256" key="5">
    <source>
        <dbReference type="ARBA" id="ARBA00022833"/>
    </source>
</evidence>
<dbReference type="OMA" id="KESCNKY"/>
<evidence type="ECO:0000256" key="4">
    <source>
        <dbReference type="ARBA" id="ARBA00022771"/>
    </source>
</evidence>
<feature type="domain" description="C2H2 AKAP95-type" evidence="9">
    <location>
        <begin position="146"/>
        <end position="169"/>
    </location>
</feature>
<keyword evidence="4 7" id="KW-0863">Zinc-finger</keyword>
<name>A0A6I8PGP3_ORNAN</name>
<protein>
    <recommendedName>
        <fullName evidence="9">C2H2 AKAP95-type domain-containing protein</fullName>
    </recommendedName>
</protein>
<accession>A0A6I8PGP3</accession>
<dbReference type="AlphaFoldDB" id="A0A6I8PGP3"/>
<comment type="subcellular location">
    <subcellularLocation>
        <location evidence="1">Nucleus</location>
    </subcellularLocation>
</comment>
<dbReference type="GO" id="GO:0016363">
    <property type="term" value="C:nuclear matrix"/>
    <property type="evidence" value="ECO:0000318"/>
    <property type="project" value="GO_Central"/>
</dbReference>
<dbReference type="InParanoid" id="A0A6I8PGP3"/>
<dbReference type="GO" id="GO:0005634">
    <property type="term" value="C:nucleus"/>
    <property type="evidence" value="ECO:0000318"/>
    <property type="project" value="GO_Central"/>
</dbReference>
<reference evidence="10 11" key="1">
    <citation type="journal article" date="2008" name="Nature">
        <title>Genome analysis of the platypus reveals unique signatures of evolution.</title>
        <authorList>
            <person name="Warren W.C."/>
            <person name="Hillier L.W."/>
            <person name="Marshall Graves J.A."/>
            <person name="Birney E."/>
            <person name="Ponting C.P."/>
            <person name="Grutzner F."/>
            <person name="Belov K."/>
            <person name="Miller W."/>
            <person name="Clarke L."/>
            <person name="Chinwalla A.T."/>
            <person name="Yang S.P."/>
            <person name="Heger A."/>
            <person name="Locke D.P."/>
            <person name="Miethke P."/>
            <person name="Waters P.D."/>
            <person name="Veyrunes F."/>
            <person name="Fulton L."/>
            <person name="Fulton B."/>
            <person name="Graves T."/>
            <person name="Wallis J."/>
            <person name="Puente X.S."/>
            <person name="Lopez-Otin C."/>
            <person name="Ordonez G.R."/>
            <person name="Eichler E.E."/>
            <person name="Chen L."/>
            <person name="Cheng Z."/>
            <person name="Deakin J.E."/>
            <person name="Alsop A."/>
            <person name="Thompson K."/>
            <person name="Kirby P."/>
            <person name="Papenfuss A.T."/>
            <person name="Wakefield M.J."/>
            <person name="Olender T."/>
            <person name="Lancet D."/>
            <person name="Huttley G.A."/>
            <person name="Smit A.F."/>
            <person name="Pask A."/>
            <person name="Temple-Smith P."/>
            <person name="Batzer M.A."/>
            <person name="Walker J.A."/>
            <person name="Konkel M.K."/>
            <person name="Harris R.S."/>
            <person name="Whittington C.M."/>
            <person name="Wong E.S."/>
            <person name="Gemmell N.J."/>
            <person name="Buschiazzo E."/>
            <person name="Vargas Jentzsch I.M."/>
            <person name="Merkel A."/>
            <person name="Schmitz J."/>
            <person name="Zemann A."/>
            <person name="Churakov G."/>
            <person name="Kriegs J.O."/>
            <person name="Brosius J."/>
            <person name="Murchison E.P."/>
            <person name="Sachidanandam R."/>
            <person name="Smith C."/>
            <person name="Hannon G.J."/>
            <person name="Tsend-Ayush E."/>
            <person name="McMillan D."/>
            <person name="Attenborough R."/>
            <person name="Rens W."/>
            <person name="Ferguson-Smith M."/>
            <person name="Lefevre C.M."/>
            <person name="Sharp J.A."/>
            <person name="Nicholas K.R."/>
            <person name="Ray D.A."/>
            <person name="Kube M."/>
            <person name="Reinhardt R."/>
            <person name="Pringle T.H."/>
            <person name="Taylor J."/>
            <person name="Jones R.C."/>
            <person name="Nixon B."/>
            <person name="Dacheux J.L."/>
            <person name="Niwa H."/>
            <person name="Sekita Y."/>
            <person name="Huang X."/>
            <person name="Stark A."/>
            <person name="Kheradpour P."/>
            <person name="Kellis M."/>
            <person name="Flicek P."/>
            <person name="Chen Y."/>
            <person name="Webber C."/>
            <person name="Hardison R."/>
            <person name="Nelson J."/>
            <person name="Hallsworth-Pepin K."/>
            <person name="Delehaunty K."/>
            <person name="Markovic C."/>
            <person name="Minx P."/>
            <person name="Feng Y."/>
            <person name="Kremitzki C."/>
            <person name="Mitreva M."/>
            <person name="Glasscock J."/>
            <person name="Wylie T."/>
            <person name="Wohldmann P."/>
            <person name="Thiru P."/>
            <person name="Nhan M.N."/>
            <person name="Pohl C.S."/>
            <person name="Smith S.M."/>
            <person name="Hou S."/>
            <person name="Nefedov M."/>
            <person name="de Jong P.J."/>
            <person name="Renfree M.B."/>
            <person name="Mardis E.R."/>
            <person name="Wilson R.K."/>
        </authorList>
    </citation>
    <scope>NUCLEOTIDE SEQUENCE [LARGE SCALE GENOMIC DNA]</scope>
    <source>
        <strain evidence="10 11">Glennie</strain>
    </source>
</reference>
<keyword evidence="6" id="KW-0539">Nucleus</keyword>
<keyword evidence="2" id="KW-0479">Metal-binding</keyword>
<reference evidence="10" key="3">
    <citation type="submission" date="2025-09" db="UniProtKB">
        <authorList>
            <consortium name="Ensembl"/>
        </authorList>
    </citation>
    <scope>IDENTIFICATION</scope>
    <source>
        <strain evidence="10">Glennie</strain>
    </source>
</reference>
<feature type="compositionally biased region" description="Low complexity" evidence="8">
    <location>
        <begin position="223"/>
        <end position="233"/>
    </location>
</feature>
<dbReference type="GeneTree" id="ENSGT00530000063777"/>
<evidence type="ECO:0000259" key="9">
    <source>
        <dbReference type="PROSITE" id="PS51799"/>
    </source>
</evidence>
<dbReference type="GO" id="GO:0008270">
    <property type="term" value="F:zinc ion binding"/>
    <property type="evidence" value="ECO:0007669"/>
    <property type="project" value="UniProtKB-KW"/>
</dbReference>
<dbReference type="GO" id="GO:0003677">
    <property type="term" value="F:DNA binding"/>
    <property type="evidence" value="ECO:0007669"/>
    <property type="project" value="InterPro"/>
</dbReference>
<evidence type="ECO:0000256" key="7">
    <source>
        <dbReference type="PROSITE-ProRule" id="PRU01140"/>
    </source>
</evidence>
<evidence type="ECO:0000256" key="1">
    <source>
        <dbReference type="ARBA" id="ARBA00004123"/>
    </source>
</evidence>
<feature type="compositionally biased region" description="Basic and acidic residues" evidence="8">
    <location>
        <begin position="284"/>
        <end position="300"/>
    </location>
</feature>
<dbReference type="Bgee" id="ENSOANG00000040302">
    <property type="expression patterns" value="Expressed in fibroblast and 7 other cell types or tissues"/>
</dbReference>
<dbReference type="Pfam" id="PF04988">
    <property type="entry name" value="AKAP95"/>
    <property type="match status" value="1"/>
</dbReference>